<comment type="caution">
    <text evidence="1">The sequence shown here is derived from an EMBL/GenBank/DDBJ whole genome shotgun (WGS) entry which is preliminary data.</text>
</comment>
<dbReference type="EMBL" id="JNHI01000075">
    <property type="protein sequence ID" value="KDS24795.1"/>
    <property type="molecule type" value="Genomic_DNA"/>
</dbReference>
<name>A0A078QNK7_PHOVU</name>
<protein>
    <submittedName>
        <fullName evidence="1">Uncharacterized protein</fullName>
    </submittedName>
</protein>
<dbReference type="AlphaFoldDB" id="A0A078QNK7"/>
<accession>A0A078QNK7</accession>
<evidence type="ECO:0000313" key="2">
    <source>
        <dbReference type="Proteomes" id="UP000028134"/>
    </source>
</evidence>
<organism evidence="1 2">
    <name type="scientific">Phocaeicola vulgatus str. 3775 SL</name>
    <name type="common">B</name>
    <name type="synonym">iv</name>
    <dbReference type="NCBI Taxonomy" id="1339350"/>
    <lineage>
        <taxon>Bacteria</taxon>
        <taxon>Pseudomonadati</taxon>
        <taxon>Bacteroidota</taxon>
        <taxon>Bacteroidia</taxon>
        <taxon>Bacteroidales</taxon>
        <taxon>Bacteroidaceae</taxon>
        <taxon>Phocaeicola</taxon>
    </lineage>
</organism>
<reference evidence="1 2" key="1">
    <citation type="submission" date="2014-04" db="EMBL/GenBank/DDBJ databases">
        <authorList>
            <person name="Sears C."/>
            <person name="Carroll K."/>
            <person name="Sack B.R."/>
            <person name="Qadri F."/>
            <person name="Myers L.L."/>
            <person name="Chung G.-T."/>
            <person name="Escheverria P."/>
            <person name="Fraser C.M."/>
            <person name="Sadzewicz L."/>
            <person name="Shefchek K.A."/>
            <person name="Tallon L."/>
            <person name="Das S.P."/>
            <person name="Daugherty S."/>
            <person name="Mongodin E.F."/>
        </authorList>
    </citation>
    <scope>NUCLEOTIDE SEQUENCE [LARGE SCALE GENOMIC DNA]</scope>
    <source>
        <strain evidence="2">3775 SL(B) 10 (iv)</strain>
    </source>
</reference>
<sequence length="37" mass="4431">MWGLTVPQFTLFFQRIFPGAVIVMENDQLFHDRLEHP</sequence>
<proteinExistence type="predicted"/>
<dbReference type="Proteomes" id="UP000028134">
    <property type="component" value="Unassembled WGS sequence"/>
</dbReference>
<evidence type="ECO:0000313" key="1">
    <source>
        <dbReference type="EMBL" id="KDS24795.1"/>
    </source>
</evidence>
<gene>
    <name evidence="1" type="ORF">M097_4524</name>
</gene>